<dbReference type="Pfam" id="PF02535">
    <property type="entry name" value="Zip"/>
    <property type="match status" value="1"/>
</dbReference>
<protein>
    <submittedName>
        <fullName evidence="9">ZIP zinc transporter</fullName>
    </submittedName>
</protein>
<keyword evidence="10" id="KW-1185">Reference proteome</keyword>
<dbReference type="PANTHER" id="PTHR11040">
    <property type="entry name" value="ZINC/IRON TRANSPORTER"/>
    <property type="match status" value="1"/>
</dbReference>
<feature type="transmembrane region" description="Helical" evidence="8">
    <location>
        <begin position="142"/>
        <end position="160"/>
    </location>
</feature>
<keyword evidence="7 8" id="KW-0472">Membrane</keyword>
<dbReference type="GO" id="GO:0005886">
    <property type="term" value="C:plasma membrane"/>
    <property type="evidence" value="ECO:0007669"/>
    <property type="project" value="UniProtKB-SubCell"/>
</dbReference>
<accession>A0A1Y4LV77</accession>
<evidence type="ECO:0000256" key="7">
    <source>
        <dbReference type="ARBA" id="ARBA00023136"/>
    </source>
</evidence>
<comment type="caution">
    <text evidence="9">The sequence shown here is derived from an EMBL/GenBank/DDBJ whole genome shotgun (WGS) entry which is preliminary data.</text>
</comment>
<evidence type="ECO:0000256" key="4">
    <source>
        <dbReference type="ARBA" id="ARBA00022692"/>
    </source>
</evidence>
<comment type="similarity">
    <text evidence="2">Belongs to the ZIP transporter (TC 2.A.5) family.</text>
</comment>
<organism evidence="9 10">
    <name type="scientific">Faecalitalea cylindroides</name>
    <dbReference type="NCBI Taxonomy" id="39483"/>
    <lineage>
        <taxon>Bacteria</taxon>
        <taxon>Bacillati</taxon>
        <taxon>Bacillota</taxon>
        <taxon>Erysipelotrichia</taxon>
        <taxon>Erysipelotrichales</taxon>
        <taxon>Erysipelotrichaceae</taxon>
        <taxon>Faecalitalea</taxon>
    </lineage>
</organism>
<dbReference type="RefSeq" id="WP_087158771.1">
    <property type="nucleotide sequence ID" value="NZ_NFKM01000012.1"/>
</dbReference>
<sequence length="260" mass="27379">MDFNVMIGVVAPFLGTVLGSAMVFLLKKDFPEIVEKALLGFAGGVMMAASVFSLLLPSIEQADNDGNIGWMIASLGFLGGIGFLLLLDVVIPHVHVNSDEEEGIKTSWTKTTKLFLAMTLHNIPEGMALGIAFASIVDQSVAMSTGAAFALALGIAIQNIPEGAVLSMPLHQAGMSRFKAFLYGSASGIVEPIGAIITIFASHLIKPLLPWLLAFAAGAMVYCVVEELIPSSQHGKHSNIGTILFALGFVCMMILDSTLG</sequence>
<evidence type="ECO:0000256" key="8">
    <source>
        <dbReference type="SAM" id="Phobius"/>
    </source>
</evidence>
<dbReference type="EMBL" id="NFKM01000012">
    <property type="protein sequence ID" value="OUP59780.1"/>
    <property type="molecule type" value="Genomic_DNA"/>
</dbReference>
<feature type="transmembrane region" description="Helical" evidence="8">
    <location>
        <begin position="68"/>
        <end position="94"/>
    </location>
</feature>
<feature type="transmembrane region" description="Helical" evidence="8">
    <location>
        <begin position="180"/>
        <end position="202"/>
    </location>
</feature>
<keyword evidence="4 8" id="KW-0812">Transmembrane</keyword>
<comment type="subcellular location">
    <subcellularLocation>
        <location evidence="1">Cell membrane</location>
        <topology evidence="1">Multi-pass membrane protein</topology>
    </subcellularLocation>
</comment>
<keyword evidence="6 8" id="KW-1133">Transmembrane helix</keyword>
<feature type="transmembrane region" description="Helical" evidence="8">
    <location>
        <begin position="6"/>
        <end position="26"/>
    </location>
</feature>
<dbReference type="AlphaFoldDB" id="A0A1Y4LV77"/>
<evidence type="ECO:0000256" key="2">
    <source>
        <dbReference type="ARBA" id="ARBA00006939"/>
    </source>
</evidence>
<evidence type="ECO:0000256" key="1">
    <source>
        <dbReference type="ARBA" id="ARBA00004651"/>
    </source>
</evidence>
<dbReference type="InterPro" id="IPR003689">
    <property type="entry name" value="ZIP"/>
</dbReference>
<keyword evidence="5" id="KW-0862">Zinc</keyword>
<feature type="transmembrane region" description="Helical" evidence="8">
    <location>
        <begin position="208"/>
        <end position="225"/>
    </location>
</feature>
<reference evidence="10" key="1">
    <citation type="submission" date="2017-04" db="EMBL/GenBank/DDBJ databases">
        <title>Function of individual gut microbiota members based on whole genome sequencing of pure cultures obtained from chicken caecum.</title>
        <authorList>
            <person name="Medvecky M."/>
            <person name="Cejkova D."/>
            <person name="Polansky O."/>
            <person name="Karasova D."/>
            <person name="Kubasova T."/>
            <person name="Cizek A."/>
            <person name="Rychlik I."/>
        </authorList>
    </citation>
    <scope>NUCLEOTIDE SEQUENCE [LARGE SCALE GENOMIC DNA]</scope>
    <source>
        <strain evidence="10">An178</strain>
    </source>
</reference>
<feature type="transmembrane region" description="Helical" evidence="8">
    <location>
        <begin position="38"/>
        <end position="56"/>
    </location>
</feature>
<dbReference type="PANTHER" id="PTHR11040:SF211">
    <property type="entry name" value="ZINC TRANSPORTER ZIP11"/>
    <property type="match status" value="1"/>
</dbReference>
<dbReference type="GO" id="GO:0005385">
    <property type="term" value="F:zinc ion transmembrane transporter activity"/>
    <property type="evidence" value="ECO:0007669"/>
    <property type="project" value="TreeGrafter"/>
</dbReference>
<keyword evidence="3" id="KW-1003">Cell membrane</keyword>
<evidence type="ECO:0000313" key="10">
    <source>
        <dbReference type="Proteomes" id="UP000195447"/>
    </source>
</evidence>
<feature type="transmembrane region" description="Helical" evidence="8">
    <location>
        <begin position="114"/>
        <end position="136"/>
    </location>
</feature>
<evidence type="ECO:0000256" key="6">
    <source>
        <dbReference type="ARBA" id="ARBA00022989"/>
    </source>
</evidence>
<name>A0A1Y4LV77_9FIRM</name>
<proteinExistence type="inferred from homology"/>
<evidence type="ECO:0000313" key="9">
    <source>
        <dbReference type="EMBL" id="OUP59780.1"/>
    </source>
</evidence>
<evidence type="ECO:0000256" key="5">
    <source>
        <dbReference type="ARBA" id="ARBA00022833"/>
    </source>
</evidence>
<evidence type="ECO:0000256" key="3">
    <source>
        <dbReference type="ARBA" id="ARBA00022475"/>
    </source>
</evidence>
<feature type="transmembrane region" description="Helical" evidence="8">
    <location>
        <begin position="237"/>
        <end position="255"/>
    </location>
</feature>
<dbReference type="Proteomes" id="UP000195447">
    <property type="component" value="Unassembled WGS sequence"/>
</dbReference>
<gene>
    <name evidence="9" type="ORF">B5F14_06735</name>
</gene>